<dbReference type="EMBL" id="JAADJZ010000007">
    <property type="protein sequence ID" value="KAF2873629.1"/>
    <property type="molecule type" value="Genomic_DNA"/>
</dbReference>
<organism evidence="1 2">
    <name type="scientific">Massariosphaeria phaeospora</name>
    <dbReference type="NCBI Taxonomy" id="100035"/>
    <lineage>
        <taxon>Eukaryota</taxon>
        <taxon>Fungi</taxon>
        <taxon>Dikarya</taxon>
        <taxon>Ascomycota</taxon>
        <taxon>Pezizomycotina</taxon>
        <taxon>Dothideomycetes</taxon>
        <taxon>Pleosporomycetidae</taxon>
        <taxon>Pleosporales</taxon>
        <taxon>Pleosporales incertae sedis</taxon>
        <taxon>Massariosphaeria</taxon>
    </lineage>
</organism>
<reference evidence="1 2" key="1">
    <citation type="submission" date="2020-01" db="EMBL/GenBank/DDBJ databases">
        <authorList>
            <consortium name="DOE Joint Genome Institute"/>
            <person name="Haridas S."/>
            <person name="Albert R."/>
            <person name="Binder M."/>
            <person name="Bloem J."/>
            <person name="Labutti K."/>
            <person name="Salamov A."/>
            <person name="Andreopoulos B."/>
            <person name="Baker S.E."/>
            <person name="Barry K."/>
            <person name="Bills G."/>
            <person name="Bluhm B.H."/>
            <person name="Cannon C."/>
            <person name="Castanera R."/>
            <person name="Culley D.E."/>
            <person name="Daum C."/>
            <person name="Ezra D."/>
            <person name="Gonzalez J.B."/>
            <person name="Henrissat B."/>
            <person name="Kuo A."/>
            <person name="Liang C."/>
            <person name="Lipzen A."/>
            <person name="Lutzoni F."/>
            <person name="Magnuson J."/>
            <person name="Mondo S."/>
            <person name="Nolan M."/>
            <person name="Ohm R."/>
            <person name="Pangilinan J."/>
            <person name="Park H.-J.H."/>
            <person name="Ramirez L."/>
            <person name="Alfaro M."/>
            <person name="Sun H."/>
            <person name="Tritt A."/>
            <person name="Yoshinaga Y."/>
            <person name="Zwiers L.-H.L."/>
            <person name="Turgeon B.G."/>
            <person name="Goodwin S.B."/>
            <person name="Spatafora J.W."/>
            <person name="Crous P.W."/>
            <person name="Grigoriev I.V."/>
        </authorList>
    </citation>
    <scope>NUCLEOTIDE SEQUENCE [LARGE SCALE GENOMIC DNA]</scope>
    <source>
        <strain evidence="1 2">CBS 611.86</strain>
    </source>
</reference>
<proteinExistence type="predicted"/>
<evidence type="ECO:0000313" key="2">
    <source>
        <dbReference type="Proteomes" id="UP000481861"/>
    </source>
</evidence>
<dbReference type="OrthoDB" id="2142213at2759"/>
<accession>A0A7C8I8Y9</accession>
<gene>
    <name evidence="1" type="ORF">BDV95DRAFT_445127</name>
</gene>
<dbReference type="AlphaFoldDB" id="A0A7C8I8Y9"/>
<feature type="non-terminal residue" evidence="1">
    <location>
        <position position="1"/>
    </location>
</feature>
<sequence>NCAIEDVEVFQVEYNDCIDRPWTMCRCTWAQASIQEVVDSFGRVAPAVRSHVIHVMALDGTKPDGSVSASGASVNNRCPINDAVFQHEAFHSIDKGFSESKEFTEAIAADSCVPDPYSNSSPAENFAQLATWL</sequence>
<protein>
    <submittedName>
        <fullName evidence="1">Uncharacterized protein</fullName>
    </submittedName>
</protein>
<comment type="caution">
    <text evidence="1">The sequence shown here is derived from an EMBL/GenBank/DDBJ whole genome shotgun (WGS) entry which is preliminary data.</text>
</comment>
<name>A0A7C8I8Y9_9PLEO</name>
<dbReference type="Proteomes" id="UP000481861">
    <property type="component" value="Unassembled WGS sequence"/>
</dbReference>
<keyword evidence="2" id="KW-1185">Reference proteome</keyword>
<evidence type="ECO:0000313" key="1">
    <source>
        <dbReference type="EMBL" id="KAF2873629.1"/>
    </source>
</evidence>
<feature type="non-terminal residue" evidence="1">
    <location>
        <position position="133"/>
    </location>
</feature>